<dbReference type="EMBL" id="JAJNNZ010000026">
    <property type="protein sequence ID" value="MCJ2378877.1"/>
    <property type="molecule type" value="Genomic_DNA"/>
</dbReference>
<evidence type="ECO:0000256" key="3">
    <source>
        <dbReference type="ARBA" id="ARBA00022448"/>
    </source>
</evidence>
<evidence type="ECO:0000256" key="1">
    <source>
        <dbReference type="ARBA" id="ARBA00004377"/>
    </source>
</evidence>
<dbReference type="Pfam" id="PF12693">
    <property type="entry name" value="GspL_C"/>
    <property type="match status" value="1"/>
</dbReference>
<comment type="caution">
    <text evidence="13">The sequence shown here is derived from an EMBL/GenBank/DDBJ whole genome shotgun (WGS) entry which is preliminary data.</text>
</comment>
<evidence type="ECO:0000256" key="9">
    <source>
        <dbReference type="ARBA" id="ARBA00023136"/>
    </source>
</evidence>
<keyword evidence="8" id="KW-1133">Transmembrane helix</keyword>
<dbReference type="Gene3D" id="3.30.1360.100">
    <property type="entry name" value="General secretion pathway protein M, EpsM"/>
    <property type="match status" value="1"/>
</dbReference>
<evidence type="ECO:0000256" key="5">
    <source>
        <dbReference type="ARBA" id="ARBA00022519"/>
    </source>
</evidence>
<dbReference type="PIRSF" id="PIRSF015761">
    <property type="entry name" value="Protein_L"/>
    <property type="match status" value="1"/>
</dbReference>
<sequence>MSEFLTVRLSSRIDEPVHWMVWSKGQQEVIATGMLSDLSQLSDIQDYAKQRITIVMLSAQDVVLSEVEIPAGSTRQFDAMLPYLVEEDIAQDVDDLHFTVISKRAGRAHICAVDRSYLTQILSQFSDCHIEVKKVLPDVLCLPSNEVVAAVAFGDQYLIRKDAFNGISIDQQWLAHLVASGWLESPSVDAGSDDETNNGYDITYYSAHTETEHLPQGSVRWTASPIELPMALLSQGAIEDAANLLTGPFKSKTSFLKYWNVWQKSLVAGFAFLVVLLVQQVVLVNQYENQARAYRAESERIFRAIFPDKQRIPTTSYLKRQMESELSRLGGGDQSTETLLAWLAKLPDTLGQVSGMDVQNLKYDGKRKEVRVSVTSRDFQSFEAARVKLETQYVVEQGPLNRNGDLVMGNFLLKLK</sequence>
<keyword evidence="6" id="KW-0812">Transmembrane</keyword>
<keyword evidence="3 10" id="KW-0813">Transport</keyword>
<keyword evidence="5" id="KW-0997">Cell inner membrane</keyword>
<evidence type="ECO:0000256" key="7">
    <source>
        <dbReference type="ARBA" id="ARBA00022927"/>
    </source>
</evidence>
<accession>A0A9X1WDF9</accession>
<evidence type="ECO:0000259" key="11">
    <source>
        <dbReference type="Pfam" id="PF05134"/>
    </source>
</evidence>
<comment type="subcellular location">
    <subcellularLocation>
        <location evidence="1">Cell inner membrane</location>
        <topology evidence="1">Single-pass membrane protein</topology>
    </subcellularLocation>
</comment>
<evidence type="ECO:0000256" key="10">
    <source>
        <dbReference type="PIRNR" id="PIRNR015761"/>
    </source>
</evidence>
<dbReference type="Gene3D" id="3.30.420.380">
    <property type="match status" value="1"/>
</dbReference>
<dbReference type="NCBIfam" id="TIGR01709">
    <property type="entry name" value="typeII_sec_gspL"/>
    <property type="match status" value="1"/>
</dbReference>
<dbReference type="InterPro" id="IPR024230">
    <property type="entry name" value="GspL_cyto_dom"/>
</dbReference>
<dbReference type="GO" id="GO:0015627">
    <property type="term" value="C:type II protein secretion system complex"/>
    <property type="evidence" value="ECO:0007669"/>
    <property type="project" value="InterPro"/>
</dbReference>
<keyword evidence="9" id="KW-0472">Membrane</keyword>
<evidence type="ECO:0000313" key="14">
    <source>
        <dbReference type="Proteomes" id="UP001139488"/>
    </source>
</evidence>
<evidence type="ECO:0000256" key="6">
    <source>
        <dbReference type="ARBA" id="ARBA00022692"/>
    </source>
</evidence>
<protein>
    <recommendedName>
        <fullName evidence="10">Type II secretion system protein L</fullName>
        <shortName evidence="10">T2SS protein L</shortName>
    </recommendedName>
</protein>
<dbReference type="AlphaFoldDB" id="A0A9X1WDF9"/>
<dbReference type="InterPro" id="IPR025691">
    <property type="entry name" value="GspL_pp_dom"/>
</dbReference>
<keyword evidence="7 10" id="KW-0653">Protein transport</keyword>
<dbReference type="CDD" id="cd24017">
    <property type="entry name" value="ASKHA_T2SSL_N"/>
    <property type="match status" value="1"/>
</dbReference>
<evidence type="ECO:0000313" key="13">
    <source>
        <dbReference type="EMBL" id="MCJ2378877.1"/>
    </source>
</evidence>
<dbReference type="InterPro" id="IPR007812">
    <property type="entry name" value="T2SS_protein-GspL"/>
</dbReference>
<feature type="domain" description="GspL periplasmic" evidence="12">
    <location>
        <begin position="257"/>
        <end position="414"/>
    </location>
</feature>
<evidence type="ECO:0000256" key="2">
    <source>
        <dbReference type="ARBA" id="ARBA00005318"/>
    </source>
</evidence>
<dbReference type="Pfam" id="PF05134">
    <property type="entry name" value="T2SSL"/>
    <property type="match status" value="1"/>
</dbReference>
<evidence type="ECO:0000256" key="4">
    <source>
        <dbReference type="ARBA" id="ARBA00022475"/>
    </source>
</evidence>
<proteinExistence type="inferred from homology"/>
<dbReference type="SUPFAM" id="SSF53067">
    <property type="entry name" value="Actin-like ATPase domain"/>
    <property type="match status" value="2"/>
</dbReference>
<dbReference type="RefSeq" id="WP_244359351.1">
    <property type="nucleotide sequence ID" value="NZ_JAJNNZ010000026.1"/>
</dbReference>
<comment type="function">
    <text evidence="10">Inner membrane component of the type II secretion system required for the energy-dependent secretion of extracellular factors such as proteases and toxins from the periplasm.</text>
</comment>
<evidence type="ECO:0000259" key="12">
    <source>
        <dbReference type="Pfam" id="PF12693"/>
    </source>
</evidence>
<dbReference type="GO" id="GO:0015628">
    <property type="term" value="P:protein secretion by the type II secretion system"/>
    <property type="evidence" value="ECO:0007669"/>
    <property type="project" value="InterPro"/>
</dbReference>
<reference evidence="13" key="1">
    <citation type="submission" date="2021-11" db="EMBL/GenBank/DDBJ databases">
        <title>Vibrio ZSDE26 sp. nov. and Vibrio ZSDZ34 sp. nov., isolated from coastal seawater in Qingdao.</title>
        <authorList>
            <person name="Zhang P."/>
        </authorList>
    </citation>
    <scope>NUCLEOTIDE SEQUENCE</scope>
    <source>
        <strain evidence="13">ZSDZ34</strain>
    </source>
</reference>
<keyword evidence="4" id="KW-1003">Cell membrane</keyword>
<feature type="domain" description="GspL cytoplasmic actin-ATPase-like" evidence="11">
    <location>
        <begin position="5"/>
        <end position="251"/>
    </location>
</feature>
<keyword evidence="14" id="KW-1185">Reference proteome</keyword>
<evidence type="ECO:0000256" key="8">
    <source>
        <dbReference type="ARBA" id="ARBA00022989"/>
    </source>
</evidence>
<dbReference type="GO" id="GO:0005886">
    <property type="term" value="C:plasma membrane"/>
    <property type="evidence" value="ECO:0007669"/>
    <property type="project" value="UniProtKB-SubCell"/>
</dbReference>
<comment type="similarity">
    <text evidence="2 10">Belongs to the GSP L family.</text>
</comment>
<dbReference type="Gene3D" id="3.30.420.370">
    <property type="match status" value="1"/>
</dbReference>
<dbReference type="Proteomes" id="UP001139488">
    <property type="component" value="Unassembled WGS sequence"/>
</dbReference>
<organism evidence="13 14">
    <name type="scientific">Vibrio gelatinilyticus</name>
    <dbReference type="NCBI Taxonomy" id="2893468"/>
    <lineage>
        <taxon>Bacteria</taxon>
        <taxon>Pseudomonadati</taxon>
        <taxon>Pseudomonadota</taxon>
        <taxon>Gammaproteobacteria</taxon>
        <taxon>Vibrionales</taxon>
        <taxon>Vibrionaceae</taxon>
        <taxon>Vibrio</taxon>
    </lineage>
</organism>
<dbReference type="InterPro" id="IPR043129">
    <property type="entry name" value="ATPase_NBD"/>
</dbReference>
<gene>
    <name evidence="13" type="primary">gspL</name>
    <name evidence="13" type="ORF">LNL84_18930</name>
</gene>
<dbReference type="GO" id="GO:0009276">
    <property type="term" value="C:Gram-negative-bacterium-type cell wall"/>
    <property type="evidence" value="ECO:0007669"/>
    <property type="project" value="InterPro"/>
</dbReference>
<name>A0A9X1WDF9_9VIBR</name>